<comment type="subcellular location">
    <subcellularLocation>
        <location evidence="1">Cell membrane</location>
        <topology evidence="1">Multi-pass membrane protein</topology>
    </subcellularLocation>
</comment>
<evidence type="ECO:0000256" key="1">
    <source>
        <dbReference type="ARBA" id="ARBA00004651"/>
    </source>
</evidence>
<dbReference type="PANTHER" id="PTHR42718:SF42">
    <property type="entry name" value="EXPORT PROTEIN"/>
    <property type="match status" value="1"/>
</dbReference>
<name>A0ABP5C9E1_9MICO</name>
<evidence type="ECO:0000256" key="2">
    <source>
        <dbReference type="ARBA" id="ARBA00022448"/>
    </source>
</evidence>
<feature type="transmembrane region" description="Helical" evidence="7">
    <location>
        <begin position="164"/>
        <end position="184"/>
    </location>
</feature>
<dbReference type="NCBIfam" id="TIGR00711">
    <property type="entry name" value="efflux_EmrB"/>
    <property type="match status" value="1"/>
</dbReference>
<feature type="transmembrane region" description="Helical" evidence="7">
    <location>
        <begin position="12"/>
        <end position="31"/>
    </location>
</feature>
<feature type="transmembrane region" description="Helical" evidence="7">
    <location>
        <begin position="196"/>
        <end position="213"/>
    </location>
</feature>
<gene>
    <name evidence="9" type="ORF">GCM10009717_26820</name>
</gene>
<dbReference type="InterPro" id="IPR004638">
    <property type="entry name" value="EmrB-like"/>
</dbReference>
<feature type="transmembrane region" description="Helical" evidence="7">
    <location>
        <begin position="358"/>
        <end position="380"/>
    </location>
</feature>
<evidence type="ECO:0000313" key="9">
    <source>
        <dbReference type="EMBL" id="GAA1958945.1"/>
    </source>
</evidence>
<sequence length="506" mass="53068">MNTERKPWPALWALVIGFFMILVDSTIVSIANPAIMADLNTDLTMVIWVTSAYLLAYAVPLLITGRLGDRFGPKNLYLVGLVVFTLSSLWCGLSGDIGTLIAARVVQGLGASLMTPQTMAIITRIFPPQQRGAAMGLWGAVAGVAALVGPILGGLLVDSLGWEWIFIVNVPVGVIGFVLAWRLVPKLETHAHSFDWLGVVLSAVGLFLLVFGIQEGETYDWGTIVGPITVWSLIISGIVVLIGFVVWQRFNPAEPLLPLGLFRDRNFSLANGAISLVGLAMTAMPMPLAFYYQIGRGLDPTQAALMLVPMAVVMGIASPLAGRLNDRVNPKWVAVSGFAIVSLGLVLFAVLMTPDVELWVLLIPSALLGLGQAGVWSPLASTATRNLPMSQAGAGSGVYNLTRQVGAVLGSAAIAALLSARLAVELPGFDQNSAGGGALPPEAVEGFTAAMSQSLWLAVGAFVVGAFVVLFFAKPKVTVAWGEHKGAASWSDAAGAPTTGSLTAVD</sequence>
<evidence type="ECO:0000256" key="5">
    <source>
        <dbReference type="ARBA" id="ARBA00022989"/>
    </source>
</evidence>
<dbReference type="SUPFAM" id="SSF103473">
    <property type="entry name" value="MFS general substrate transporter"/>
    <property type="match status" value="1"/>
</dbReference>
<feature type="transmembrane region" description="Helical" evidence="7">
    <location>
        <begin position="332"/>
        <end position="352"/>
    </location>
</feature>
<dbReference type="InterPro" id="IPR011701">
    <property type="entry name" value="MFS"/>
</dbReference>
<dbReference type="CDD" id="cd17503">
    <property type="entry name" value="MFS_LmrB_MDR_like"/>
    <property type="match status" value="1"/>
</dbReference>
<keyword evidence="10" id="KW-1185">Reference proteome</keyword>
<proteinExistence type="predicted"/>
<reference evidence="10" key="1">
    <citation type="journal article" date="2019" name="Int. J. Syst. Evol. Microbiol.">
        <title>The Global Catalogue of Microorganisms (GCM) 10K type strain sequencing project: providing services to taxonomists for standard genome sequencing and annotation.</title>
        <authorList>
            <consortium name="The Broad Institute Genomics Platform"/>
            <consortium name="The Broad Institute Genome Sequencing Center for Infectious Disease"/>
            <person name="Wu L."/>
            <person name="Ma J."/>
        </authorList>
    </citation>
    <scope>NUCLEOTIDE SEQUENCE [LARGE SCALE GENOMIC DNA]</scope>
    <source>
        <strain evidence="10">JCM 13584</strain>
    </source>
</reference>
<evidence type="ECO:0000259" key="8">
    <source>
        <dbReference type="PROSITE" id="PS50850"/>
    </source>
</evidence>
<dbReference type="RefSeq" id="WP_157416400.1">
    <property type="nucleotide sequence ID" value="NZ_BAAAMK010000005.1"/>
</dbReference>
<keyword evidence="6 7" id="KW-0472">Membrane</keyword>
<dbReference type="PRINTS" id="PR01036">
    <property type="entry name" value="TCRTETB"/>
</dbReference>
<feature type="transmembrane region" description="Helical" evidence="7">
    <location>
        <begin position="101"/>
        <end position="122"/>
    </location>
</feature>
<dbReference type="PROSITE" id="PS50850">
    <property type="entry name" value="MFS"/>
    <property type="match status" value="1"/>
</dbReference>
<feature type="transmembrane region" description="Helical" evidence="7">
    <location>
        <begin position="455"/>
        <end position="473"/>
    </location>
</feature>
<dbReference type="Pfam" id="PF07690">
    <property type="entry name" value="MFS_1"/>
    <property type="match status" value="1"/>
</dbReference>
<feature type="transmembrane region" description="Helical" evidence="7">
    <location>
        <begin position="268"/>
        <end position="291"/>
    </location>
</feature>
<dbReference type="InterPro" id="IPR036259">
    <property type="entry name" value="MFS_trans_sf"/>
</dbReference>
<dbReference type="Gene3D" id="1.20.1250.20">
    <property type="entry name" value="MFS general substrate transporter like domains"/>
    <property type="match status" value="1"/>
</dbReference>
<feature type="transmembrane region" description="Helical" evidence="7">
    <location>
        <begin position="43"/>
        <end position="63"/>
    </location>
</feature>
<feature type="transmembrane region" description="Helical" evidence="7">
    <location>
        <begin position="75"/>
        <end position="95"/>
    </location>
</feature>
<evidence type="ECO:0000313" key="10">
    <source>
        <dbReference type="Proteomes" id="UP001499954"/>
    </source>
</evidence>
<comment type="caution">
    <text evidence="9">The sequence shown here is derived from an EMBL/GenBank/DDBJ whole genome shotgun (WGS) entry which is preliminary data.</text>
</comment>
<evidence type="ECO:0000256" key="7">
    <source>
        <dbReference type="SAM" id="Phobius"/>
    </source>
</evidence>
<accession>A0ABP5C9E1</accession>
<dbReference type="PANTHER" id="PTHR42718">
    <property type="entry name" value="MAJOR FACILITATOR SUPERFAMILY MULTIDRUG TRANSPORTER MFSC"/>
    <property type="match status" value="1"/>
</dbReference>
<feature type="transmembrane region" description="Helical" evidence="7">
    <location>
        <begin position="303"/>
        <end position="320"/>
    </location>
</feature>
<keyword evidence="3" id="KW-1003">Cell membrane</keyword>
<keyword evidence="5 7" id="KW-1133">Transmembrane helix</keyword>
<dbReference type="InterPro" id="IPR020846">
    <property type="entry name" value="MFS_dom"/>
</dbReference>
<evidence type="ECO:0000256" key="4">
    <source>
        <dbReference type="ARBA" id="ARBA00022692"/>
    </source>
</evidence>
<feature type="transmembrane region" description="Helical" evidence="7">
    <location>
        <begin position="401"/>
        <end position="424"/>
    </location>
</feature>
<feature type="transmembrane region" description="Helical" evidence="7">
    <location>
        <begin position="225"/>
        <end position="247"/>
    </location>
</feature>
<organism evidence="9 10">
    <name type="scientific">Agromyces allii</name>
    <dbReference type="NCBI Taxonomy" id="393607"/>
    <lineage>
        <taxon>Bacteria</taxon>
        <taxon>Bacillati</taxon>
        <taxon>Actinomycetota</taxon>
        <taxon>Actinomycetes</taxon>
        <taxon>Micrococcales</taxon>
        <taxon>Microbacteriaceae</taxon>
        <taxon>Agromyces</taxon>
    </lineage>
</organism>
<dbReference type="Gene3D" id="1.20.1720.10">
    <property type="entry name" value="Multidrug resistance protein D"/>
    <property type="match status" value="1"/>
</dbReference>
<keyword evidence="2" id="KW-0813">Transport</keyword>
<dbReference type="EMBL" id="BAAAMK010000005">
    <property type="protein sequence ID" value="GAA1958945.1"/>
    <property type="molecule type" value="Genomic_DNA"/>
</dbReference>
<keyword evidence="4 7" id="KW-0812">Transmembrane</keyword>
<evidence type="ECO:0000256" key="3">
    <source>
        <dbReference type="ARBA" id="ARBA00022475"/>
    </source>
</evidence>
<feature type="transmembrane region" description="Helical" evidence="7">
    <location>
        <begin position="134"/>
        <end position="152"/>
    </location>
</feature>
<evidence type="ECO:0000256" key="6">
    <source>
        <dbReference type="ARBA" id="ARBA00023136"/>
    </source>
</evidence>
<protein>
    <submittedName>
        <fullName evidence="9">DHA2 family efflux MFS transporter permease subunit</fullName>
    </submittedName>
</protein>
<feature type="domain" description="Major facilitator superfamily (MFS) profile" evidence="8">
    <location>
        <begin position="10"/>
        <end position="478"/>
    </location>
</feature>
<dbReference type="Proteomes" id="UP001499954">
    <property type="component" value="Unassembled WGS sequence"/>
</dbReference>